<dbReference type="AlphaFoldDB" id="A0A6J4HW99"/>
<gene>
    <name evidence="1" type="ORF">AVDCRST_MAG63-1189</name>
</gene>
<evidence type="ECO:0000313" key="1">
    <source>
        <dbReference type="EMBL" id="CAA9235766.1"/>
    </source>
</evidence>
<name>A0A6J4HW99_9BACT</name>
<protein>
    <submittedName>
        <fullName evidence="1">Uncharacterized protein</fullName>
    </submittedName>
</protein>
<proteinExistence type="predicted"/>
<dbReference type="EMBL" id="CADCTO010000159">
    <property type="protein sequence ID" value="CAA9235766.1"/>
    <property type="molecule type" value="Genomic_DNA"/>
</dbReference>
<organism evidence="1">
    <name type="scientific">uncultured Armatimonadetes bacterium</name>
    <dbReference type="NCBI Taxonomy" id="157466"/>
    <lineage>
        <taxon>Bacteria</taxon>
        <taxon>Bacillati</taxon>
        <taxon>Armatimonadota</taxon>
        <taxon>environmental samples</taxon>
    </lineage>
</organism>
<reference evidence="1" key="1">
    <citation type="submission" date="2020-02" db="EMBL/GenBank/DDBJ databases">
        <authorList>
            <person name="Meier V. D."/>
        </authorList>
    </citation>
    <scope>NUCLEOTIDE SEQUENCE</scope>
    <source>
        <strain evidence="1">AVDCRST_MAG63</strain>
    </source>
</reference>
<accession>A0A6J4HW99</accession>
<sequence length="117" mass="12257">MKPINTKAHGVLDYLSVGLLCALPRALGWSPRVTNLLTASAAGTLVYSLLTRYELGVVRVLPMKAHLGLDAASGASLCLAPLCVPDEPETVRAALLGLGLFELAVTLSSQSKPFQEG</sequence>